<name>A0A2V0NSC4_9CHLO</name>
<sequence length="295" mass="31115">MWSLGSTLLGDAFTRPRQPAAAARPAVAAPLVPPPTWRSARDAAVPARLRAAPAAPAAPARSGAAPCPHATGAAAAAGLGALHAAVARAPPAAESVQRSSGGGSGAPGPGGGGDGGGDFNTNFGEAVVVLREDLPEMFERDLRWHIYREDVTLTLGSLSGVRLTGLTKYKWLHRSARALAWVLYSDVRLATLRIWESQTERRQLRVRWCVLARPRLALGSGDEPARFEAISTYKFDSRTGRICEHSVDQIIPPESPVARWLEAFVNWQGVGVGAPAQQPGGIPVPGGGGPWRDQL</sequence>
<keyword evidence="3" id="KW-1185">Reference proteome</keyword>
<comment type="caution">
    <text evidence="2">The sequence shown here is derived from an EMBL/GenBank/DDBJ whole genome shotgun (WGS) entry which is preliminary data.</text>
</comment>
<dbReference type="Proteomes" id="UP000247498">
    <property type="component" value="Unassembled WGS sequence"/>
</dbReference>
<dbReference type="Pfam" id="PF10184">
    <property type="entry name" value="DUF2358"/>
    <property type="match status" value="1"/>
</dbReference>
<dbReference type="InParanoid" id="A0A2V0NSC4"/>
<feature type="compositionally biased region" description="Gly residues" evidence="1">
    <location>
        <begin position="283"/>
        <end position="295"/>
    </location>
</feature>
<protein>
    <submittedName>
        <fullName evidence="2">Uncharacterized protein</fullName>
    </submittedName>
</protein>
<evidence type="ECO:0000256" key="1">
    <source>
        <dbReference type="SAM" id="MobiDB-lite"/>
    </source>
</evidence>
<feature type="region of interest" description="Disordered" evidence="1">
    <location>
        <begin position="90"/>
        <end position="118"/>
    </location>
</feature>
<dbReference type="OrthoDB" id="44820at2759"/>
<dbReference type="EMBL" id="BDRX01000005">
    <property type="protein sequence ID" value="GBF88470.1"/>
    <property type="molecule type" value="Genomic_DNA"/>
</dbReference>
<accession>A0A2V0NSC4</accession>
<evidence type="ECO:0000313" key="2">
    <source>
        <dbReference type="EMBL" id="GBF88470.1"/>
    </source>
</evidence>
<feature type="compositionally biased region" description="Gly residues" evidence="1">
    <location>
        <begin position="100"/>
        <end position="118"/>
    </location>
</feature>
<feature type="region of interest" description="Disordered" evidence="1">
    <location>
        <begin position="276"/>
        <end position="295"/>
    </location>
</feature>
<dbReference type="PANTHER" id="PTHR31094:SF2">
    <property type="entry name" value="RIKEN CDNA 2310061I04 GENE"/>
    <property type="match status" value="1"/>
</dbReference>
<dbReference type="AlphaFoldDB" id="A0A2V0NSC4"/>
<gene>
    <name evidence="2" type="ORF">Rsub_01183</name>
</gene>
<dbReference type="InterPro" id="IPR018790">
    <property type="entry name" value="DUF2358"/>
</dbReference>
<evidence type="ECO:0000313" key="3">
    <source>
        <dbReference type="Proteomes" id="UP000247498"/>
    </source>
</evidence>
<dbReference type="PANTHER" id="PTHR31094">
    <property type="entry name" value="RIKEN CDNA 2310061I04 GENE"/>
    <property type="match status" value="1"/>
</dbReference>
<reference evidence="2 3" key="1">
    <citation type="journal article" date="2018" name="Sci. Rep.">
        <title>Raphidocelis subcapitata (=Pseudokirchneriella subcapitata) provides an insight into genome evolution and environmental adaptations in the Sphaeropleales.</title>
        <authorList>
            <person name="Suzuki S."/>
            <person name="Yamaguchi H."/>
            <person name="Nakajima N."/>
            <person name="Kawachi M."/>
        </authorList>
    </citation>
    <scope>NUCLEOTIDE SEQUENCE [LARGE SCALE GENOMIC DNA]</scope>
    <source>
        <strain evidence="2 3">NIES-35</strain>
    </source>
</reference>
<organism evidence="2 3">
    <name type="scientific">Raphidocelis subcapitata</name>
    <dbReference type="NCBI Taxonomy" id="307507"/>
    <lineage>
        <taxon>Eukaryota</taxon>
        <taxon>Viridiplantae</taxon>
        <taxon>Chlorophyta</taxon>
        <taxon>core chlorophytes</taxon>
        <taxon>Chlorophyceae</taxon>
        <taxon>CS clade</taxon>
        <taxon>Sphaeropleales</taxon>
        <taxon>Selenastraceae</taxon>
        <taxon>Raphidocelis</taxon>
    </lineage>
</organism>
<proteinExistence type="predicted"/>